<evidence type="ECO:0000256" key="1">
    <source>
        <dbReference type="ARBA" id="ARBA00005863"/>
    </source>
</evidence>
<name>W2RVK5_CYPE1</name>
<dbReference type="HOGENOM" id="CLU_051938_0_1_1"/>
<dbReference type="InterPro" id="IPR005645">
    <property type="entry name" value="FSH-like_dom"/>
</dbReference>
<dbReference type="Gene3D" id="3.40.50.1820">
    <property type="entry name" value="alpha/beta hydrolase"/>
    <property type="match status" value="1"/>
</dbReference>
<dbReference type="PANTHER" id="PTHR48070:SF3">
    <property type="entry name" value="ESTERASE DBAE-RELATED"/>
    <property type="match status" value="1"/>
</dbReference>
<dbReference type="GO" id="GO:0005737">
    <property type="term" value="C:cytoplasm"/>
    <property type="evidence" value="ECO:0007669"/>
    <property type="project" value="TreeGrafter"/>
</dbReference>
<accession>W2RVK5</accession>
<dbReference type="InterPro" id="IPR029058">
    <property type="entry name" value="AB_hydrolase_fold"/>
</dbReference>
<gene>
    <name evidence="4" type="ORF">HMPREF1541_04818</name>
</gene>
<dbReference type="OrthoDB" id="414698at2759"/>
<keyword evidence="5" id="KW-1185">Reference proteome</keyword>
<reference evidence="4 5" key="1">
    <citation type="submission" date="2013-03" db="EMBL/GenBank/DDBJ databases">
        <title>The Genome Sequence of Phialophora europaea CBS 101466.</title>
        <authorList>
            <consortium name="The Broad Institute Genomics Platform"/>
            <person name="Cuomo C."/>
            <person name="de Hoog S."/>
            <person name="Gorbushina A."/>
            <person name="Walker B."/>
            <person name="Young S.K."/>
            <person name="Zeng Q."/>
            <person name="Gargeya S."/>
            <person name="Fitzgerald M."/>
            <person name="Haas B."/>
            <person name="Abouelleil A."/>
            <person name="Allen A.W."/>
            <person name="Alvarado L."/>
            <person name="Arachchi H.M."/>
            <person name="Berlin A.M."/>
            <person name="Chapman S.B."/>
            <person name="Gainer-Dewar J."/>
            <person name="Goldberg J."/>
            <person name="Griggs A."/>
            <person name="Gujja S."/>
            <person name="Hansen M."/>
            <person name="Howarth C."/>
            <person name="Imamovic A."/>
            <person name="Ireland A."/>
            <person name="Larimer J."/>
            <person name="McCowan C."/>
            <person name="Murphy C."/>
            <person name="Pearson M."/>
            <person name="Poon T.W."/>
            <person name="Priest M."/>
            <person name="Roberts A."/>
            <person name="Saif S."/>
            <person name="Shea T."/>
            <person name="Sisk P."/>
            <person name="Sykes S."/>
            <person name="Wortman J."/>
            <person name="Nusbaum C."/>
            <person name="Birren B."/>
        </authorList>
    </citation>
    <scope>NUCLEOTIDE SEQUENCE [LARGE SCALE GENOMIC DNA]</scope>
    <source>
        <strain evidence="4 5">CBS 101466</strain>
    </source>
</reference>
<proteinExistence type="inferred from homology"/>
<dbReference type="EMBL" id="KB822720">
    <property type="protein sequence ID" value="ETN40541.1"/>
    <property type="molecule type" value="Genomic_DNA"/>
</dbReference>
<dbReference type="GO" id="GO:0016787">
    <property type="term" value="F:hydrolase activity"/>
    <property type="evidence" value="ECO:0007669"/>
    <property type="project" value="UniProtKB-KW"/>
</dbReference>
<evidence type="ECO:0000313" key="5">
    <source>
        <dbReference type="Proteomes" id="UP000030752"/>
    </source>
</evidence>
<dbReference type="VEuPathDB" id="FungiDB:HMPREF1541_04818"/>
<dbReference type="RefSeq" id="XP_008717384.1">
    <property type="nucleotide sequence ID" value="XM_008719162.1"/>
</dbReference>
<dbReference type="eggNOG" id="KOG2551">
    <property type="taxonomic scope" value="Eukaryota"/>
</dbReference>
<dbReference type="PANTHER" id="PTHR48070">
    <property type="entry name" value="ESTERASE OVCA2"/>
    <property type="match status" value="1"/>
</dbReference>
<dbReference type="AlphaFoldDB" id="W2RVK5"/>
<dbReference type="InParanoid" id="W2RVK5"/>
<dbReference type="Proteomes" id="UP000030752">
    <property type="component" value="Unassembled WGS sequence"/>
</dbReference>
<organism evidence="4 5">
    <name type="scientific">Cyphellophora europaea (strain CBS 101466)</name>
    <name type="common">Phialophora europaea</name>
    <dbReference type="NCBI Taxonomy" id="1220924"/>
    <lineage>
        <taxon>Eukaryota</taxon>
        <taxon>Fungi</taxon>
        <taxon>Dikarya</taxon>
        <taxon>Ascomycota</taxon>
        <taxon>Pezizomycotina</taxon>
        <taxon>Eurotiomycetes</taxon>
        <taxon>Chaetothyriomycetidae</taxon>
        <taxon>Chaetothyriales</taxon>
        <taxon>Cyphellophoraceae</taxon>
        <taxon>Cyphellophora</taxon>
    </lineage>
</organism>
<evidence type="ECO:0000256" key="2">
    <source>
        <dbReference type="ARBA" id="ARBA00022801"/>
    </source>
</evidence>
<evidence type="ECO:0000313" key="4">
    <source>
        <dbReference type="EMBL" id="ETN40541.1"/>
    </source>
</evidence>
<dbReference type="Pfam" id="PF03959">
    <property type="entry name" value="FSH1"/>
    <property type="match status" value="1"/>
</dbReference>
<dbReference type="GO" id="GO:0005634">
    <property type="term" value="C:nucleus"/>
    <property type="evidence" value="ECO:0007669"/>
    <property type="project" value="TreeGrafter"/>
</dbReference>
<protein>
    <recommendedName>
        <fullName evidence="3">Serine hydrolase domain-containing protein</fullName>
    </recommendedName>
</protein>
<dbReference type="GeneID" id="19972157"/>
<keyword evidence="2" id="KW-0378">Hydrolase</keyword>
<sequence>MALQAQEGLDEPDSRPIILCLHGGGSTSTVFKIQCRRLIWTLGGQFKFLFAQAPHEGDPGHGMLPVFESCAPFYRWVTRRWRLGDGSVEPTPVEEIRLVDQALDNAVEREAGSEGWKRVVGLIGFSQGARLVGGLLLRQKLWEKTHPGEEENCKWQIKFGVVVGGPFPPIAMSDQAEEEQYELLRQVPTVHAWGHDDHVRTGCVEMLKVCESDVCFEMQFEGGHHMPLKDVEAKDLCDLIMAAWYASGGSYGVAQGQKY</sequence>
<dbReference type="InterPro" id="IPR050593">
    <property type="entry name" value="LovG"/>
</dbReference>
<dbReference type="STRING" id="1220924.W2RVK5"/>
<comment type="similarity">
    <text evidence="1">Belongs to the LovG family.</text>
</comment>
<dbReference type="GO" id="GO:0044550">
    <property type="term" value="P:secondary metabolite biosynthetic process"/>
    <property type="evidence" value="ECO:0007669"/>
    <property type="project" value="TreeGrafter"/>
</dbReference>
<dbReference type="SUPFAM" id="SSF53474">
    <property type="entry name" value="alpha/beta-Hydrolases"/>
    <property type="match status" value="1"/>
</dbReference>
<feature type="domain" description="Serine hydrolase" evidence="3">
    <location>
        <begin position="18"/>
        <end position="231"/>
    </location>
</feature>
<evidence type="ECO:0000259" key="3">
    <source>
        <dbReference type="Pfam" id="PF03959"/>
    </source>
</evidence>